<dbReference type="Gene3D" id="3.30.9.10">
    <property type="entry name" value="D-Amino Acid Oxidase, subunit A, domain 2"/>
    <property type="match status" value="1"/>
</dbReference>
<dbReference type="PANTHER" id="PTHR13847">
    <property type="entry name" value="SARCOSINE DEHYDROGENASE-RELATED"/>
    <property type="match status" value="1"/>
</dbReference>
<dbReference type="EMBL" id="QPJJ01000004">
    <property type="protein sequence ID" value="RCW73129.1"/>
    <property type="molecule type" value="Genomic_DNA"/>
</dbReference>
<evidence type="ECO:0000256" key="4">
    <source>
        <dbReference type="ARBA" id="ARBA00023002"/>
    </source>
</evidence>
<dbReference type="PANTHER" id="PTHR13847:SF286">
    <property type="entry name" value="D-AMINO ACID DEHYDROGENASE"/>
    <property type="match status" value="1"/>
</dbReference>
<comment type="similarity">
    <text evidence="2">Belongs to the DadA oxidoreductase family.</text>
</comment>
<comment type="cofactor">
    <cofactor evidence="1">
        <name>FAD</name>
        <dbReference type="ChEBI" id="CHEBI:57692"/>
    </cofactor>
</comment>
<reference evidence="6 7" key="1">
    <citation type="submission" date="2018-07" db="EMBL/GenBank/DDBJ databases">
        <title>Genomic Encyclopedia of Type Strains, Phase IV (KMG-IV): sequencing the most valuable type-strain genomes for metagenomic binning, comparative biology and taxonomic classification.</title>
        <authorList>
            <person name="Goeker M."/>
        </authorList>
    </citation>
    <scope>NUCLEOTIDE SEQUENCE [LARGE SCALE GENOMIC DNA]</scope>
    <source>
        <strain evidence="6 7">DSM 27696</strain>
    </source>
</reference>
<dbReference type="SUPFAM" id="SSF54373">
    <property type="entry name" value="FAD-linked reductases, C-terminal domain"/>
    <property type="match status" value="1"/>
</dbReference>
<evidence type="ECO:0000256" key="1">
    <source>
        <dbReference type="ARBA" id="ARBA00001974"/>
    </source>
</evidence>
<organism evidence="6 7">
    <name type="scientific">Saliterribacillus persicus</name>
    <dbReference type="NCBI Taxonomy" id="930114"/>
    <lineage>
        <taxon>Bacteria</taxon>
        <taxon>Bacillati</taxon>
        <taxon>Bacillota</taxon>
        <taxon>Bacilli</taxon>
        <taxon>Bacillales</taxon>
        <taxon>Bacillaceae</taxon>
        <taxon>Saliterribacillus</taxon>
    </lineage>
</organism>
<dbReference type="Gene3D" id="3.50.50.60">
    <property type="entry name" value="FAD/NAD(P)-binding domain"/>
    <property type="match status" value="1"/>
</dbReference>
<proteinExistence type="inferred from homology"/>
<accession>A0A368Y0A7</accession>
<protein>
    <submittedName>
        <fullName evidence="6">D-amino acid dehydrogenase small subunit</fullName>
    </submittedName>
</protein>
<evidence type="ECO:0000256" key="2">
    <source>
        <dbReference type="ARBA" id="ARBA00009410"/>
    </source>
</evidence>
<dbReference type="GO" id="GO:0016491">
    <property type="term" value="F:oxidoreductase activity"/>
    <property type="evidence" value="ECO:0007669"/>
    <property type="project" value="UniProtKB-KW"/>
</dbReference>
<sequence length="373" mass="40642">MIMSDIIIIGGGILGASTAYHLAKLGNNVTVIDKEEPGSATDAAAGIICPWISQRRNKVWYSLAVKGAGYYPALIHELKQDGITNTGYKKTGALVIRTEKKQAERLFKLAEERQADAKEIGAISFLSPNQIAKHMPVLSEQYFGVHLEGGARVDGKLLKQSLIDAAKKYGAKFHVGEAKLKNNSSHLEVLLNDEKMKADQIVLTNGAWLPDLIKATHPICKVKAQKAQISHIHVKNHETDEWPVVIPAGTKYIVPFSNGKIVVGTTHEDEHQFNTNVTAKGLHEILHQALHIAPGLAKAELVETKVGFRPAAPNFLPVFGRLPGYQEVYLANGLGSSGLTTGPFLGKELAAFITNQSMELDPNDYNVSCLFEE</sequence>
<evidence type="ECO:0000256" key="3">
    <source>
        <dbReference type="ARBA" id="ARBA00022630"/>
    </source>
</evidence>
<evidence type="ECO:0000313" key="6">
    <source>
        <dbReference type="EMBL" id="RCW73129.1"/>
    </source>
</evidence>
<feature type="domain" description="FAD dependent oxidoreductase" evidence="5">
    <location>
        <begin position="5"/>
        <end position="351"/>
    </location>
</feature>
<dbReference type="AlphaFoldDB" id="A0A368Y0A7"/>
<name>A0A368Y0A7_9BACI</name>
<dbReference type="GO" id="GO:0005737">
    <property type="term" value="C:cytoplasm"/>
    <property type="evidence" value="ECO:0007669"/>
    <property type="project" value="TreeGrafter"/>
</dbReference>
<dbReference type="Pfam" id="PF01266">
    <property type="entry name" value="DAO"/>
    <property type="match status" value="1"/>
</dbReference>
<keyword evidence="4" id="KW-0560">Oxidoreductase</keyword>
<dbReference type="SUPFAM" id="SSF51905">
    <property type="entry name" value="FAD/NAD(P)-binding domain"/>
    <property type="match status" value="1"/>
</dbReference>
<dbReference type="Proteomes" id="UP000252585">
    <property type="component" value="Unassembled WGS sequence"/>
</dbReference>
<comment type="caution">
    <text evidence="6">The sequence shown here is derived from an EMBL/GenBank/DDBJ whole genome shotgun (WGS) entry which is preliminary data.</text>
</comment>
<evidence type="ECO:0000313" key="7">
    <source>
        <dbReference type="Proteomes" id="UP000252585"/>
    </source>
</evidence>
<evidence type="ECO:0000259" key="5">
    <source>
        <dbReference type="Pfam" id="PF01266"/>
    </source>
</evidence>
<keyword evidence="3" id="KW-0285">Flavoprotein</keyword>
<dbReference type="InterPro" id="IPR006076">
    <property type="entry name" value="FAD-dep_OxRdtase"/>
</dbReference>
<dbReference type="InterPro" id="IPR036188">
    <property type="entry name" value="FAD/NAD-bd_sf"/>
</dbReference>
<keyword evidence="7" id="KW-1185">Reference proteome</keyword>
<gene>
    <name evidence="6" type="ORF">DFR57_104127</name>
</gene>